<dbReference type="Pfam" id="PF14111">
    <property type="entry name" value="DUF4283"/>
    <property type="match status" value="1"/>
</dbReference>
<proteinExistence type="predicted"/>
<dbReference type="PANTHER" id="PTHR31286">
    <property type="entry name" value="GLYCINE-RICH CELL WALL STRUCTURAL PROTEIN 1.8-LIKE"/>
    <property type="match status" value="1"/>
</dbReference>
<dbReference type="InterPro" id="IPR025836">
    <property type="entry name" value="Zn_knuckle_CX2CX4HX4C"/>
</dbReference>
<feature type="domain" description="DUF4283" evidence="1">
    <location>
        <begin position="3"/>
        <end position="66"/>
    </location>
</feature>
<protein>
    <recommendedName>
        <fullName evidence="5">DUF4283 domain-containing protein</fullName>
    </recommendedName>
</protein>
<gene>
    <name evidence="3" type="ORF">SO802_026448</name>
</gene>
<feature type="domain" description="Zinc knuckle CX2CX4HX4C" evidence="2">
    <location>
        <begin position="127"/>
        <end position="174"/>
    </location>
</feature>
<dbReference type="InterPro" id="IPR040256">
    <property type="entry name" value="At4g02000-like"/>
</dbReference>
<evidence type="ECO:0000259" key="1">
    <source>
        <dbReference type="Pfam" id="PF14111"/>
    </source>
</evidence>
<dbReference type="Pfam" id="PF14392">
    <property type="entry name" value="zf-CCHC_4"/>
    <property type="match status" value="1"/>
</dbReference>
<evidence type="ECO:0000259" key="2">
    <source>
        <dbReference type="Pfam" id="PF14392"/>
    </source>
</evidence>
<dbReference type="InterPro" id="IPR025558">
    <property type="entry name" value="DUF4283"/>
</dbReference>
<name>A0AAW2C0J3_9ROSI</name>
<dbReference type="EMBL" id="JAZDWU010000009">
    <property type="protein sequence ID" value="KAK9991463.1"/>
    <property type="molecule type" value="Genomic_DNA"/>
</dbReference>
<evidence type="ECO:0008006" key="5">
    <source>
        <dbReference type="Google" id="ProtNLM"/>
    </source>
</evidence>
<dbReference type="Proteomes" id="UP001459277">
    <property type="component" value="Unassembled WGS sequence"/>
</dbReference>
<evidence type="ECO:0000313" key="4">
    <source>
        <dbReference type="Proteomes" id="UP001459277"/>
    </source>
</evidence>
<sequence length="226" mass="26676">MVNKEAMDKTFKPLWRTRKPFIIHEKGENKIVFEFENEVDLERVMEFEPWTYDKHLLLFQRIDDNSTISSLSFTECTFWIQIHNLAIKSMTPKLGRSIGSSIGKVVRVADSDEKGTIIHSLRFCVSIDVSKPLNRRRKLWDNGVAVGWVSFRYVRLPNFCYWCGSLMHEDRDCDLWLGNKGKASLDKRQFGPFLRVEMDYPIRKPWNSKVGFERELPFLAKPCHRR</sequence>
<organism evidence="3 4">
    <name type="scientific">Lithocarpus litseifolius</name>
    <dbReference type="NCBI Taxonomy" id="425828"/>
    <lineage>
        <taxon>Eukaryota</taxon>
        <taxon>Viridiplantae</taxon>
        <taxon>Streptophyta</taxon>
        <taxon>Embryophyta</taxon>
        <taxon>Tracheophyta</taxon>
        <taxon>Spermatophyta</taxon>
        <taxon>Magnoliopsida</taxon>
        <taxon>eudicotyledons</taxon>
        <taxon>Gunneridae</taxon>
        <taxon>Pentapetalae</taxon>
        <taxon>rosids</taxon>
        <taxon>fabids</taxon>
        <taxon>Fagales</taxon>
        <taxon>Fagaceae</taxon>
        <taxon>Lithocarpus</taxon>
    </lineage>
</organism>
<dbReference type="AlphaFoldDB" id="A0AAW2C0J3"/>
<reference evidence="3 4" key="1">
    <citation type="submission" date="2024-01" db="EMBL/GenBank/DDBJ databases">
        <title>A telomere-to-telomere, gap-free genome of sweet tea (Lithocarpus litseifolius).</title>
        <authorList>
            <person name="Zhou J."/>
        </authorList>
    </citation>
    <scope>NUCLEOTIDE SEQUENCE [LARGE SCALE GENOMIC DNA]</scope>
    <source>
        <strain evidence="3">Zhou-2022a</strain>
        <tissue evidence="3">Leaf</tissue>
    </source>
</reference>
<accession>A0AAW2C0J3</accession>
<evidence type="ECO:0000313" key="3">
    <source>
        <dbReference type="EMBL" id="KAK9991463.1"/>
    </source>
</evidence>
<dbReference type="PANTHER" id="PTHR31286:SF167">
    <property type="entry name" value="OS09G0268800 PROTEIN"/>
    <property type="match status" value="1"/>
</dbReference>
<keyword evidence="4" id="KW-1185">Reference proteome</keyword>
<comment type="caution">
    <text evidence="3">The sequence shown here is derived from an EMBL/GenBank/DDBJ whole genome shotgun (WGS) entry which is preliminary data.</text>
</comment>